<dbReference type="EMBL" id="JAMYWD010000009">
    <property type="protein sequence ID" value="KAJ4959731.1"/>
    <property type="molecule type" value="Genomic_DNA"/>
</dbReference>
<name>A0A9Q0K1K1_9MAGN</name>
<organism evidence="1 2">
    <name type="scientific">Protea cynaroides</name>
    <dbReference type="NCBI Taxonomy" id="273540"/>
    <lineage>
        <taxon>Eukaryota</taxon>
        <taxon>Viridiplantae</taxon>
        <taxon>Streptophyta</taxon>
        <taxon>Embryophyta</taxon>
        <taxon>Tracheophyta</taxon>
        <taxon>Spermatophyta</taxon>
        <taxon>Magnoliopsida</taxon>
        <taxon>Proteales</taxon>
        <taxon>Proteaceae</taxon>
        <taxon>Protea</taxon>
    </lineage>
</organism>
<accession>A0A9Q0K1K1</accession>
<dbReference type="Proteomes" id="UP001141806">
    <property type="component" value="Unassembled WGS sequence"/>
</dbReference>
<sequence>MVADLRNASSGNNINDAANIAVSFCLQRARFPVNTSSLKLQTKLFPTSFLVNTSSCSIPTMDAANKTVSNQLSNKYLVQHACNTISFMIYPTSVTADDRSLSTSGSLSTSSFNFAAVPAYMSLLDAMNNMEKALVAANIACKIHVIYAVGNHLSIKASNVQNVNDVRLITVSVGYGRDKADKDLYEGHIKDY</sequence>
<evidence type="ECO:0000313" key="1">
    <source>
        <dbReference type="EMBL" id="KAJ4959731.1"/>
    </source>
</evidence>
<proteinExistence type="predicted"/>
<comment type="caution">
    <text evidence="1">The sequence shown here is derived from an EMBL/GenBank/DDBJ whole genome shotgun (WGS) entry which is preliminary data.</text>
</comment>
<reference evidence="1" key="1">
    <citation type="journal article" date="2023" name="Plant J.">
        <title>The genome of the king protea, Protea cynaroides.</title>
        <authorList>
            <person name="Chang J."/>
            <person name="Duong T.A."/>
            <person name="Schoeman C."/>
            <person name="Ma X."/>
            <person name="Roodt D."/>
            <person name="Barker N."/>
            <person name="Li Z."/>
            <person name="Van de Peer Y."/>
            <person name="Mizrachi E."/>
        </authorList>
    </citation>
    <scope>NUCLEOTIDE SEQUENCE</scope>
    <source>
        <tissue evidence="1">Young leaves</tissue>
    </source>
</reference>
<keyword evidence="2" id="KW-1185">Reference proteome</keyword>
<gene>
    <name evidence="1" type="ORF">NE237_019641</name>
</gene>
<evidence type="ECO:0000313" key="2">
    <source>
        <dbReference type="Proteomes" id="UP001141806"/>
    </source>
</evidence>
<protein>
    <submittedName>
        <fullName evidence="1">Uncharacterized protein</fullName>
    </submittedName>
</protein>
<dbReference type="AlphaFoldDB" id="A0A9Q0K1K1"/>